<comment type="caution">
    <text evidence="1">The sequence shown here is derived from an EMBL/GenBank/DDBJ whole genome shotgun (WGS) entry which is preliminary data.</text>
</comment>
<sequence length="487" mass="52452">MPSRAVLLAGLLPLLAILYTQYSTILSALVPGKYAPSLPRSRTPIVMASTPAFSHLEKITTIAEGLVRLGYPVLFLSGPDFKDHIESIGATYVPIEGKGSGLMSPEKMHKFVALQGDEQQIFAMSTVFVDEIPPQHRTLQQIFTDIRSQHGEHQPLICLFDSSFVGLTPVLYGAPGTRPDAAIAIGLAPYTGASNDTFPFRTGQQPDTSADAKQIHFKAQQQQYASSPDRELNAHVREVVSGLGASTAVPGLFDLFATASDTYLQLGVPEFEYPRSDLRPGLKYIGAPVAVGMAERVLPEWWGDVLEAKKQGKTIVAVTPSSVVFDNNLLIIPALEALADRSDVFVVATLVNFEVEQLDFKIPGNARVAKFIPLDLALPHVDVLITNGGYGTIQQALKAGVPIIATGVGEDKAQTGGIINYVGNGIYHAVHQADKEMVSKAFEDVLNNKSYKAVSEAIAKECARYDAVEIADAEIQRAVKTALASRS</sequence>
<proteinExistence type="predicted"/>
<reference evidence="1" key="1">
    <citation type="submission" date="2022-11" db="EMBL/GenBank/DDBJ databases">
        <title>Genome Sequence of Boeremia exigua.</title>
        <authorList>
            <person name="Buettner E."/>
        </authorList>
    </citation>
    <scope>NUCLEOTIDE SEQUENCE</scope>
    <source>
        <strain evidence="1">CU02</strain>
    </source>
</reference>
<protein>
    <submittedName>
        <fullName evidence="1">Uncharacterized protein</fullName>
    </submittedName>
</protein>
<dbReference type="Proteomes" id="UP001153331">
    <property type="component" value="Unassembled WGS sequence"/>
</dbReference>
<keyword evidence="2" id="KW-1185">Reference proteome</keyword>
<name>A0ACC2I390_9PLEO</name>
<accession>A0ACC2I390</accession>
<dbReference type="EMBL" id="JAPHNI010000570">
    <property type="protein sequence ID" value="KAJ8109797.1"/>
    <property type="molecule type" value="Genomic_DNA"/>
</dbReference>
<evidence type="ECO:0000313" key="2">
    <source>
        <dbReference type="Proteomes" id="UP001153331"/>
    </source>
</evidence>
<organism evidence="1 2">
    <name type="scientific">Boeremia exigua</name>
    <dbReference type="NCBI Taxonomy" id="749465"/>
    <lineage>
        <taxon>Eukaryota</taxon>
        <taxon>Fungi</taxon>
        <taxon>Dikarya</taxon>
        <taxon>Ascomycota</taxon>
        <taxon>Pezizomycotina</taxon>
        <taxon>Dothideomycetes</taxon>
        <taxon>Pleosporomycetidae</taxon>
        <taxon>Pleosporales</taxon>
        <taxon>Pleosporineae</taxon>
        <taxon>Didymellaceae</taxon>
        <taxon>Boeremia</taxon>
    </lineage>
</organism>
<gene>
    <name evidence="1" type="ORF">OPT61_g7195</name>
</gene>
<evidence type="ECO:0000313" key="1">
    <source>
        <dbReference type="EMBL" id="KAJ8109797.1"/>
    </source>
</evidence>